<accession>A0A366XZ40</accession>
<evidence type="ECO:0000313" key="1">
    <source>
        <dbReference type="EMBL" id="RBW71422.1"/>
    </source>
</evidence>
<dbReference type="EMBL" id="QOCW01000001">
    <property type="protein sequence ID" value="RBW71422.1"/>
    <property type="molecule type" value="Genomic_DNA"/>
</dbReference>
<sequence>MNKYNLKKGVHFMPINNQDKIKLLHDLLEDHQLDCCGTASECEQIARLALSLIENGQLNYETNEILSQIKEYSISGSSHAELDTHIKNNQQYLTGWVSSLDQLT</sequence>
<dbReference type="Proteomes" id="UP000253314">
    <property type="component" value="Unassembled WGS sequence"/>
</dbReference>
<dbReference type="InterPro" id="IPR025547">
    <property type="entry name" value="YtzH"/>
</dbReference>
<keyword evidence="2" id="KW-1185">Reference proteome</keyword>
<proteinExistence type="predicted"/>
<gene>
    <name evidence="1" type="ORF">DS031_01350</name>
</gene>
<name>A0A366XZ40_9BACI</name>
<reference evidence="1 2" key="1">
    <citation type="submission" date="2018-07" db="EMBL/GenBank/DDBJ databases">
        <title>Lottiidibacillus patelloidae gen. nov., sp. nov., isolated from the intestinal tract of a marine limpet and the reclassification of B. taeanensis BH030017T, B. algicola KMM 3737T and B. hwajinpoensis SW-72T as genus Lottiidibacillus.</title>
        <authorList>
            <person name="Liu R."/>
            <person name="Huang Z."/>
        </authorList>
    </citation>
    <scope>NUCLEOTIDE SEQUENCE [LARGE SCALE GENOMIC DNA]</scope>
    <source>
        <strain evidence="1 2">BH030017</strain>
    </source>
</reference>
<protein>
    <recommendedName>
        <fullName evidence="3">YtzH-like protein</fullName>
    </recommendedName>
</protein>
<evidence type="ECO:0008006" key="3">
    <source>
        <dbReference type="Google" id="ProtNLM"/>
    </source>
</evidence>
<dbReference type="Pfam" id="PF14165">
    <property type="entry name" value="YtzH"/>
    <property type="match status" value="1"/>
</dbReference>
<organism evidence="1 2">
    <name type="scientific">Bacillus taeanensis</name>
    <dbReference type="NCBI Taxonomy" id="273032"/>
    <lineage>
        <taxon>Bacteria</taxon>
        <taxon>Bacillati</taxon>
        <taxon>Bacillota</taxon>
        <taxon>Bacilli</taxon>
        <taxon>Bacillales</taxon>
        <taxon>Bacillaceae</taxon>
        <taxon>Bacillus</taxon>
    </lineage>
</organism>
<evidence type="ECO:0000313" key="2">
    <source>
        <dbReference type="Proteomes" id="UP000253314"/>
    </source>
</evidence>
<dbReference type="OrthoDB" id="2968867at2"/>
<comment type="caution">
    <text evidence="1">The sequence shown here is derived from an EMBL/GenBank/DDBJ whole genome shotgun (WGS) entry which is preliminary data.</text>
</comment>
<dbReference type="AlphaFoldDB" id="A0A366XZ40"/>